<keyword evidence="2" id="KW-0238">DNA-binding</keyword>
<dbReference type="EMBL" id="LR134182">
    <property type="protein sequence ID" value="VEB40255.1"/>
    <property type="molecule type" value="Genomic_DNA"/>
</dbReference>
<dbReference type="GO" id="GO:0005737">
    <property type="term" value="C:cytoplasm"/>
    <property type="evidence" value="ECO:0007669"/>
    <property type="project" value="TreeGrafter"/>
</dbReference>
<dbReference type="PANTHER" id="PTHR13710:SF105">
    <property type="entry name" value="ATP-DEPENDENT DNA HELICASE Q1"/>
    <property type="match status" value="1"/>
</dbReference>
<dbReference type="GO" id="GO:0006281">
    <property type="term" value="P:DNA repair"/>
    <property type="evidence" value="ECO:0007669"/>
    <property type="project" value="TreeGrafter"/>
</dbReference>
<gene>
    <name evidence="6" type="primary">recQ_2</name>
    <name evidence="6" type="ORF">NCTC9695_00646</name>
</gene>
<organism evidence="6 7">
    <name type="scientific">Chromobacterium violaceum</name>
    <dbReference type="NCBI Taxonomy" id="536"/>
    <lineage>
        <taxon>Bacteria</taxon>
        <taxon>Pseudomonadati</taxon>
        <taxon>Pseudomonadota</taxon>
        <taxon>Betaproteobacteria</taxon>
        <taxon>Neisseriales</taxon>
        <taxon>Chromobacteriaceae</taxon>
        <taxon>Chromobacterium</taxon>
    </lineage>
</organism>
<evidence type="ECO:0000256" key="1">
    <source>
        <dbReference type="ARBA" id="ARBA00005446"/>
    </source>
</evidence>
<dbReference type="SUPFAM" id="SSF52540">
    <property type="entry name" value="P-loop containing nucleoside triphosphate hydrolases"/>
    <property type="match status" value="1"/>
</dbReference>
<dbReference type="InterPro" id="IPR027417">
    <property type="entry name" value="P-loop_NTPase"/>
</dbReference>
<comment type="catalytic activity">
    <reaction evidence="4">
        <text>Couples ATP hydrolysis with the unwinding of duplex DNA by translocating in the 3'-5' direction.</text>
        <dbReference type="EC" id="5.6.2.4"/>
    </reaction>
</comment>
<accession>A0A3S5DL44</accession>
<sequence length="96" mass="11093">MPRIALTATADEQTRLDIIHYLKLAEARVFLSSFDRPNLFYQVVEKHNAKKQLLDFIRQEHQGATGIVYCLSRKRVEDTAQCCGRTASRRWPTMPA</sequence>
<dbReference type="GO" id="GO:0016787">
    <property type="term" value="F:hydrolase activity"/>
    <property type="evidence" value="ECO:0007669"/>
    <property type="project" value="UniProtKB-KW"/>
</dbReference>
<evidence type="ECO:0000256" key="3">
    <source>
        <dbReference type="ARBA" id="ARBA00023235"/>
    </source>
</evidence>
<keyword evidence="3" id="KW-0413">Isomerase</keyword>
<keyword evidence="6" id="KW-0378">Hydrolase</keyword>
<dbReference type="Proteomes" id="UP000275777">
    <property type="component" value="Chromosome"/>
</dbReference>
<evidence type="ECO:0000256" key="4">
    <source>
        <dbReference type="ARBA" id="ARBA00034617"/>
    </source>
</evidence>
<protein>
    <recommendedName>
        <fullName evidence="5">DNA 3'-5' helicase</fullName>
        <ecNumber evidence="5">5.6.2.4</ecNumber>
    </recommendedName>
</protein>
<keyword evidence="6" id="KW-0347">Helicase</keyword>
<dbReference type="Gene3D" id="3.40.50.300">
    <property type="entry name" value="P-loop containing nucleotide triphosphate hydrolases"/>
    <property type="match status" value="1"/>
</dbReference>
<reference evidence="6 7" key="1">
    <citation type="submission" date="2018-12" db="EMBL/GenBank/DDBJ databases">
        <authorList>
            <consortium name="Pathogen Informatics"/>
        </authorList>
    </citation>
    <scope>NUCLEOTIDE SEQUENCE [LARGE SCALE GENOMIC DNA]</scope>
    <source>
        <strain evidence="6 7">NCTC9695</strain>
    </source>
</reference>
<dbReference type="GO" id="GO:0043590">
    <property type="term" value="C:bacterial nucleoid"/>
    <property type="evidence" value="ECO:0007669"/>
    <property type="project" value="TreeGrafter"/>
</dbReference>
<dbReference type="GO" id="GO:0043138">
    <property type="term" value="F:3'-5' DNA helicase activity"/>
    <property type="evidence" value="ECO:0007669"/>
    <property type="project" value="UniProtKB-EC"/>
</dbReference>
<keyword evidence="6" id="KW-0547">Nucleotide-binding</keyword>
<dbReference type="GO" id="GO:0003677">
    <property type="term" value="F:DNA binding"/>
    <property type="evidence" value="ECO:0007669"/>
    <property type="project" value="UniProtKB-KW"/>
</dbReference>
<dbReference type="GO" id="GO:0006310">
    <property type="term" value="P:DNA recombination"/>
    <property type="evidence" value="ECO:0007669"/>
    <property type="project" value="TreeGrafter"/>
</dbReference>
<dbReference type="EC" id="5.6.2.4" evidence="5"/>
<evidence type="ECO:0000313" key="7">
    <source>
        <dbReference type="Proteomes" id="UP000275777"/>
    </source>
</evidence>
<dbReference type="GO" id="GO:0030894">
    <property type="term" value="C:replisome"/>
    <property type="evidence" value="ECO:0007669"/>
    <property type="project" value="TreeGrafter"/>
</dbReference>
<dbReference type="GO" id="GO:0009378">
    <property type="term" value="F:four-way junction helicase activity"/>
    <property type="evidence" value="ECO:0007669"/>
    <property type="project" value="TreeGrafter"/>
</dbReference>
<comment type="similarity">
    <text evidence="1">Belongs to the helicase family. RecQ subfamily.</text>
</comment>
<dbReference type="PANTHER" id="PTHR13710">
    <property type="entry name" value="DNA HELICASE RECQ FAMILY MEMBER"/>
    <property type="match status" value="1"/>
</dbReference>
<keyword evidence="6" id="KW-0067">ATP-binding</keyword>
<evidence type="ECO:0000256" key="2">
    <source>
        <dbReference type="ARBA" id="ARBA00023125"/>
    </source>
</evidence>
<evidence type="ECO:0000313" key="6">
    <source>
        <dbReference type="EMBL" id="VEB40255.1"/>
    </source>
</evidence>
<dbReference type="AlphaFoldDB" id="A0A3S5DL44"/>
<name>A0A3S5DL44_CHRVL</name>
<proteinExistence type="inferred from homology"/>
<evidence type="ECO:0000256" key="5">
    <source>
        <dbReference type="ARBA" id="ARBA00034808"/>
    </source>
</evidence>